<sequence length="71" mass="8111">MEENEFGVDGQSEMAITMKGLKSVLWKALNYIQEDLGLEVLIMPEKQICAKCQKEIIKESKKYFRKGGGKK</sequence>
<dbReference type="EMBL" id="BART01015226">
    <property type="protein sequence ID" value="GAG81773.1"/>
    <property type="molecule type" value="Genomic_DNA"/>
</dbReference>
<gene>
    <name evidence="1" type="ORF">S01H4_29631</name>
</gene>
<reference evidence="1" key="1">
    <citation type="journal article" date="2014" name="Front. Microbiol.">
        <title>High frequency of phylogenetically diverse reductive dehalogenase-homologous genes in deep subseafloor sedimentary metagenomes.</title>
        <authorList>
            <person name="Kawai M."/>
            <person name="Futagami T."/>
            <person name="Toyoda A."/>
            <person name="Takaki Y."/>
            <person name="Nishi S."/>
            <person name="Hori S."/>
            <person name="Arai W."/>
            <person name="Tsubouchi T."/>
            <person name="Morono Y."/>
            <person name="Uchiyama I."/>
            <person name="Ito T."/>
            <person name="Fujiyama A."/>
            <person name="Inagaki F."/>
            <person name="Takami H."/>
        </authorList>
    </citation>
    <scope>NUCLEOTIDE SEQUENCE</scope>
    <source>
        <strain evidence="1">Expedition CK06-06</strain>
    </source>
</reference>
<comment type="caution">
    <text evidence="1">The sequence shown here is derived from an EMBL/GenBank/DDBJ whole genome shotgun (WGS) entry which is preliminary data.</text>
</comment>
<dbReference type="AlphaFoldDB" id="X1BCB1"/>
<name>X1BCB1_9ZZZZ</name>
<accession>X1BCB1</accession>
<protein>
    <submittedName>
        <fullName evidence="1">Uncharacterized protein</fullName>
    </submittedName>
</protein>
<organism evidence="1">
    <name type="scientific">marine sediment metagenome</name>
    <dbReference type="NCBI Taxonomy" id="412755"/>
    <lineage>
        <taxon>unclassified sequences</taxon>
        <taxon>metagenomes</taxon>
        <taxon>ecological metagenomes</taxon>
    </lineage>
</organism>
<evidence type="ECO:0000313" key="1">
    <source>
        <dbReference type="EMBL" id="GAG81773.1"/>
    </source>
</evidence>
<proteinExistence type="predicted"/>